<evidence type="ECO:0000313" key="1">
    <source>
        <dbReference type="EMBL" id="PKU44786.1"/>
    </source>
</evidence>
<accession>A0A2I0UFG7</accession>
<gene>
    <name evidence="1" type="ORF">llap_4927</name>
</gene>
<reference evidence="2" key="1">
    <citation type="submission" date="2017-11" db="EMBL/GenBank/DDBJ databases">
        <authorList>
            <person name="Lima N.C."/>
            <person name="Parody-Merino A.M."/>
            <person name="Battley P.F."/>
            <person name="Fidler A.E."/>
            <person name="Prosdocimi F."/>
        </authorList>
    </citation>
    <scope>NUCLEOTIDE SEQUENCE [LARGE SCALE GENOMIC DNA]</scope>
</reference>
<dbReference type="AlphaFoldDB" id="A0A2I0UFG7"/>
<proteinExistence type="predicted"/>
<dbReference type="EMBL" id="KZ505804">
    <property type="protein sequence ID" value="PKU44786.1"/>
    <property type="molecule type" value="Genomic_DNA"/>
</dbReference>
<name>A0A2I0UFG7_LIMLA</name>
<reference evidence="2" key="2">
    <citation type="submission" date="2017-12" db="EMBL/GenBank/DDBJ databases">
        <title>Genome sequence of the Bar-tailed Godwit (Limosa lapponica baueri).</title>
        <authorList>
            <person name="Lima N.C.B."/>
            <person name="Parody-Merino A.M."/>
            <person name="Battley P.F."/>
            <person name="Fidler A.E."/>
            <person name="Prosdocimi F."/>
        </authorList>
    </citation>
    <scope>NUCLEOTIDE SEQUENCE [LARGE SCALE GENOMIC DNA]</scope>
</reference>
<evidence type="ECO:0000313" key="2">
    <source>
        <dbReference type="Proteomes" id="UP000233556"/>
    </source>
</evidence>
<organism evidence="1 2">
    <name type="scientific">Limosa lapponica baueri</name>
    <dbReference type="NCBI Taxonomy" id="1758121"/>
    <lineage>
        <taxon>Eukaryota</taxon>
        <taxon>Metazoa</taxon>
        <taxon>Chordata</taxon>
        <taxon>Craniata</taxon>
        <taxon>Vertebrata</taxon>
        <taxon>Euteleostomi</taxon>
        <taxon>Archelosauria</taxon>
        <taxon>Archosauria</taxon>
        <taxon>Dinosauria</taxon>
        <taxon>Saurischia</taxon>
        <taxon>Theropoda</taxon>
        <taxon>Coelurosauria</taxon>
        <taxon>Aves</taxon>
        <taxon>Neognathae</taxon>
        <taxon>Neoaves</taxon>
        <taxon>Charadriiformes</taxon>
        <taxon>Scolopacidae</taxon>
        <taxon>Limosa</taxon>
    </lineage>
</organism>
<dbReference type="Proteomes" id="UP000233556">
    <property type="component" value="Unassembled WGS sequence"/>
</dbReference>
<evidence type="ECO:0008006" key="3">
    <source>
        <dbReference type="Google" id="ProtNLM"/>
    </source>
</evidence>
<keyword evidence="2" id="KW-1185">Reference proteome</keyword>
<dbReference type="OrthoDB" id="276744at2759"/>
<protein>
    <recommendedName>
        <fullName evidence="3">Rna-directed dna polymerase from mobile element jockey-like</fullName>
    </recommendedName>
</protein>
<sequence length="114" mass="13527">MIKGMEYLPYEERFRDLDLFSLGKRRLRGHLIGVYKHLKGGYQEDGIRLFSVPSDRTRGNEHQLECRKFHLNMWKIFFTLRVAEHWNGLPREFVETPSLEVLKTCLDAFLASLL</sequence>